<feature type="domain" description="Oxo-4-hydroxy-4-carboxy-5-ureidoimidazoline decarboxylase" evidence="7">
    <location>
        <begin position="9"/>
        <end position="161"/>
    </location>
</feature>
<keyword evidence="6 8" id="KW-0456">Lyase</keyword>
<keyword evidence="5" id="KW-0210">Decarboxylase</keyword>
<dbReference type="GO" id="GO:0051997">
    <property type="term" value="F:2-oxo-4-hydroxy-4-carboxy-5-ureidoimidazoline decarboxylase activity"/>
    <property type="evidence" value="ECO:0007669"/>
    <property type="project" value="UniProtKB-EC"/>
</dbReference>
<accession>A0ABS3WCE2</accession>
<evidence type="ECO:0000256" key="4">
    <source>
        <dbReference type="ARBA" id="ARBA00022631"/>
    </source>
</evidence>
<evidence type="ECO:0000313" key="8">
    <source>
        <dbReference type="EMBL" id="MBO7745985.1"/>
    </source>
</evidence>
<evidence type="ECO:0000256" key="3">
    <source>
        <dbReference type="ARBA" id="ARBA00012257"/>
    </source>
</evidence>
<dbReference type="NCBIfam" id="TIGR03164">
    <property type="entry name" value="UHCUDC"/>
    <property type="match status" value="1"/>
</dbReference>
<evidence type="ECO:0000256" key="5">
    <source>
        <dbReference type="ARBA" id="ARBA00022793"/>
    </source>
</evidence>
<name>A0ABS3WCE2_9BACL</name>
<dbReference type="Pfam" id="PF09349">
    <property type="entry name" value="OHCU_decarbox"/>
    <property type="match status" value="1"/>
</dbReference>
<evidence type="ECO:0000256" key="1">
    <source>
        <dbReference type="ARBA" id="ARBA00001163"/>
    </source>
</evidence>
<dbReference type="PANTHER" id="PTHR43466:SF1">
    <property type="entry name" value="2-OXO-4-HYDROXY-4-CARBOXY-5-UREIDOIMIDAZOLINE DECARBOXYLASE-RELATED"/>
    <property type="match status" value="1"/>
</dbReference>
<dbReference type="Gene3D" id="1.10.3330.10">
    <property type="entry name" value="Oxo-4-hydroxy-4-carboxy-5-ureidoimidazoline decarboxylase"/>
    <property type="match status" value="1"/>
</dbReference>
<dbReference type="InterPro" id="IPR018020">
    <property type="entry name" value="OHCU_decarboxylase"/>
</dbReference>
<dbReference type="PANTHER" id="PTHR43466">
    <property type="entry name" value="2-OXO-4-HYDROXY-4-CARBOXY-5-UREIDOIMIDAZOLINE DECARBOXYLASE-RELATED"/>
    <property type="match status" value="1"/>
</dbReference>
<evidence type="ECO:0000259" key="7">
    <source>
        <dbReference type="Pfam" id="PF09349"/>
    </source>
</evidence>
<sequence>MSIQLWQLNTLSRERFIGELGAIFEHSPWVAERIWPYRPFRSLRELHEAMMHAVGEATEEQTLALLRAHPGLAPRAAMTDESAAERRSAGLDALTPDESGRFADLNAAYASKHGFPFIIAVRGKTKADILAAMARRLENDGGMERRQALAEAGRIAELRLRDRVEE</sequence>
<dbReference type="InterPro" id="IPR036778">
    <property type="entry name" value="OHCU_decarboxylase_sf"/>
</dbReference>
<evidence type="ECO:0000313" key="9">
    <source>
        <dbReference type="Proteomes" id="UP000670947"/>
    </source>
</evidence>
<dbReference type="Proteomes" id="UP000670947">
    <property type="component" value="Unassembled WGS sequence"/>
</dbReference>
<gene>
    <name evidence="8" type="primary">uraD</name>
    <name evidence="8" type="ORF">I8J29_17390</name>
</gene>
<comment type="pathway">
    <text evidence="2">Purine metabolism; urate degradation; (S)-allantoin from urate: step 3/3.</text>
</comment>
<dbReference type="InterPro" id="IPR017580">
    <property type="entry name" value="OHCU_decarboxylase-1"/>
</dbReference>
<keyword evidence="4" id="KW-0659">Purine metabolism</keyword>
<dbReference type="RefSeq" id="WP_208848803.1">
    <property type="nucleotide sequence ID" value="NZ_JAGGDJ010000014.1"/>
</dbReference>
<organism evidence="8 9">
    <name type="scientific">Paenibacillus artemisiicola</name>
    <dbReference type="NCBI Taxonomy" id="1172618"/>
    <lineage>
        <taxon>Bacteria</taxon>
        <taxon>Bacillati</taxon>
        <taxon>Bacillota</taxon>
        <taxon>Bacilli</taxon>
        <taxon>Bacillales</taxon>
        <taxon>Paenibacillaceae</taxon>
        <taxon>Paenibacillus</taxon>
    </lineage>
</organism>
<reference evidence="8 9" key="1">
    <citation type="submission" date="2021-03" db="EMBL/GenBank/DDBJ databases">
        <title>Paenibacillus artemisicola MWE-103 whole genome sequence.</title>
        <authorList>
            <person name="Ham Y.J."/>
        </authorList>
    </citation>
    <scope>NUCLEOTIDE SEQUENCE [LARGE SCALE GENOMIC DNA]</scope>
    <source>
        <strain evidence="8 9">MWE-103</strain>
    </source>
</reference>
<dbReference type="EC" id="4.1.1.97" evidence="3"/>
<keyword evidence="9" id="KW-1185">Reference proteome</keyword>
<comment type="catalytic activity">
    <reaction evidence="1">
        <text>5-hydroxy-2-oxo-4-ureido-2,5-dihydro-1H-imidazole-5-carboxylate + H(+) = (S)-allantoin + CO2</text>
        <dbReference type="Rhea" id="RHEA:26301"/>
        <dbReference type="ChEBI" id="CHEBI:15378"/>
        <dbReference type="ChEBI" id="CHEBI:15678"/>
        <dbReference type="ChEBI" id="CHEBI:16526"/>
        <dbReference type="ChEBI" id="CHEBI:58639"/>
        <dbReference type="EC" id="4.1.1.97"/>
    </reaction>
</comment>
<comment type="caution">
    <text evidence="8">The sequence shown here is derived from an EMBL/GenBank/DDBJ whole genome shotgun (WGS) entry which is preliminary data.</text>
</comment>
<protein>
    <recommendedName>
        <fullName evidence="3">2-oxo-4-hydroxy-4-carboxy-5-ureidoimidazoline decarboxylase</fullName>
        <ecNumber evidence="3">4.1.1.97</ecNumber>
    </recommendedName>
</protein>
<evidence type="ECO:0000256" key="2">
    <source>
        <dbReference type="ARBA" id="ARBA00004754"/>
    </source>
</evidence>
<dbReference type="SUPFAM" id="SSF158694">
    <property type="entry name" value="UraD-Like"/>
    <property type="match status" value="1"/>
</dbReference>
<dbReference type="EMBL" id="JAGGDJ010000014">
    <property type="protein sequence ID" value="MBO7745985.1"/>
    <property type="molecule type" value="Genomic_DNA"/>
</dbReference>
<proteinExistence type="predicted"/>
<evidence type="ECO:0000256" key="6">
    <source>
        <dbReference type="ARBA" id="ARBA00023239"/>
    </source>
</evidence>